<evidence type="ECO:0000313" key="1">
    <source>
        <dbReference type="EMBL" id="CAD8069880.1"/>
    </source>
</evidence>
<dbReference type="EMBL" id="CAJJDN010000026">
    <property type="protein sequence ID" value="CAD8069880.1"/>
    <property type="molecule type" value="Genomic_DNA"/>
</dbReference>
<accession>A0A8S1LPB8</accession>
<name>A0A8S1LPB8_9CILI</name>
<dbReference type="AlphaFoldDB" id="A0A8S1LPB8"/>
<sequence>MVVYLNINYHIDYAEEKDLMIVMVKIRGLDGDIFEDIYKVRDRRRERQQWKEISQREQNGDQSIKDIQCEQGNIVIKDNHNKQLNNLYIIKNYVKRGCFRRC</sequence>
<comment type="caution">
    <text evidence="1">The sequence shown here is derived from an EMBL/GenBank/DDBJ whole genome shotgun (WGS) entry which is preliminary data.</text>
</comment>
<evidence type="ECO:0000313" key="2">
    <source>
        <dbReference type="Proteomes" id="UP000692954"/>
    </source>
</evidence>
<organism evidence="1 2">
    <name type="scientific">Paramecium sonneborni</name>
    <dbReference type="NCBI Taxonomy" id="65129"/>
    <lineage>
        <taxon>Eukaryota</taxon>
        <taxon>Sar</taxon>
        <taxon>Alveolata</taxon>
        <taxon>Ciliophora</taxon>
        <taxon>Intramacronucleata</taxon>
        <taxon>Oligohymenophorea</taxon>
        <taxon>Peniculida</taxon>
        <taxon>Parameciidae</taxon>
        <taxon>Paramecium</taxon>
    </lineage>
</organism>
<dbReference type="Proteomes" id="UP000692954">
    <property type="component" value="Unassembled WGS sequence"/>
</dbReference>
<gene>
    <name evidence="1" type="ORF">PSON_ATCC_30995.1.T0260069</name>
</gene>
<keyword evidence="2" id="KW-1185">Reference proteome</keyword>
<reference evidence="1" key="1">
    <citation type="submission" date="2021-01" db="EMBL/GenBank/DDBJ databases">
        <authorList>
            <consortium name="Genoscope - CEA"/>
            <person name="William W."/>
        </authorList>
    </citation>
    <scope>NUCLEOTIDE SEQUENCE</scope>
</reference>
<proteinExistence type="predicted"/>
<protein>
    <submittedName>
        <fullName evidence="1">Uncharacterized protein</fullName>
    </submittedName>
</protein>